<dbReference type="Proteomes" id="UP001430065">
    <property type="component" value="Unassembled WGS sequence"/>
</dbReference>
<gene>
    <name evidence="2" type="ORF">ISP20_18595</name>
</gene>
<dbReference type="EMBL" id="JADIKC010000009">
    <property type="protein sequence ID" value="MBM7123184.1"/>
    <property type="molecule type" value="Genomic_DNA"/>
</dbReference>
<comment type="caution">
    <text evidence="2">The sequence shown here is derived from an EMBL/GenBank/DDBJ whole genome shotgun (WGS) entry which is preliminary data.</text>
</comment>
<organism evidence="2 3">
    <name type="scientific">Dyella kyungheensis</name>
    <dbReference type="NCBI Taxonomy" id="1242174"/>
    <lineage>
        <taxon>Bacteria</taxon>
        <taxon>Pseudomonadati</taxon>
        <taxon>Pseudomonadota</taxon>
        <taxon>Gammaproteobacteria</taxon>
        <taxon>Lysobacterales</taxon>
        <taxon>Rhodanobacteraceae</taxon>
        <taxon>Dyella</taxon>
    </lineage>
</organism>
<evidence type="ECO:0000313" key="2">
    <source>
        <dbReference type="EMBL" id="MBM7123184.1"/>
    </source>
</evidence>
<dbReference type="RefSeq" id="WP_204637631.1">
    <property type="nucleotide sequence ID" value="NZ_JADIKC010000009.1"/>
</dbReference>
<sequence length="276" mass="30642">MSRTTSPSDGYFIFDAALLHGTEPYDWLQAQPNLRRLYDDLGEQAGTVGPLLIQATPDVIDLAQALAGCGDARRFACGLLICRSSTAVLERHLRQLRHLATHDDQQYYFRCADSRAVQAVWDVLDARQQADMIGPLASWEIITRRGPVQLLPASGSAQPSTPAALPLVLSSMQWHNLLDASRCGQLMEATYDALAGAPSQGDEWQHEQWTAQTIAWLRRLRIDSVPLQVVTNQVMWQTAGIIYLQAPYEAALRDAKVTGRVDRLLAFSRVSRSRSS</sequence>
<proteinExistence type="predicted"/>
<accession>A0ABS2JX52</accession>
<dbReference type="InterPro" id="IPR025391">
    <property type="entry name" value="DUF4123"/>
</dbReference>
<evidence type="ECO:0000313" key="3">
    <source>
        <dbReference type="Proteomes" id="UP001430065"/>
    </source>
</evidence>
<dbReference type="Pfam" id="PF13503">
    <property type="entry name" value="DUF4123"/>
    <property type="match status" value="1"/>
</dbReference>
<protein>
    <submittedName>
        <fullName evidence="2">DUF4123 domain-containing protein</fullName>
    </submittedName>
</protein>
<reference evidence="2 3" key="1">
    <citation type="submission" date="2020-10" db="EMBL/GenBank/DDBJ databases">
        <title>Phylogeny of dyella-like bacteria.</title>
        <authorList>
            <person name="Fu J."/>
        </authorList>
    </citation>
    <scope>NUCLEOTIDE SEQUENCE [LARGE SCALE GENOMIC DNA]</scope>
    <source>
        <strain evidence="2 3">THG-B117</strain>
    </source>
</reference>
<evidence type="ECO:0000259" key="1">
    <source>
        <dbReference type="Pfam" id="PF13503"/>
    </source>
</evidence>
<keyword evidence="3" id="KW-1185">Reference proteome</keyword>
<feature type="domain" description="DUF4123" evidence="1">
    <location>
        <begin position="11"/>
        <end position="130"/>
    </location>
</feature>
<name>A0ABS2JX52_9GAMM</name>